<dbReference type="AlphaFoldDB" id="A0A221W415"/>
<dbReference type="GO" id="GO:0015421">
    <property type="term" value="F:ABC-type oligopeptide transporter activity"/>
    <property type="evidence" value="ECO:0007669"/>
    <property type="project" value="TreeGrafter"/>
</dbReference>
<evidence type="ECO:0000256" key="5">
    <source>
        <dbReference type="ARBA" id="ARBA00022692"/>
    </source>
</evidence>
<sequence>MSGPADDRRLPVADARGVRRATWELLRHDRRALALVVTLTVLAAAAGLAAPRLLGEIVDQVEAGAGTGVLDALAAALVAFAAAQFLLGRFAYYAAHRFAERALARLRERFVDRTLALPTSVVEHAGSGDLMTRSSSDVATVGTTLRDAGPDLFLAGVQTLLILGAITLVDPLFGLCALVGAPSIWAATRWYLRRARSAYLADGHANSAVSESLAATADGAGTVESLGLHGRRIAEGDRRVADSYDARRRTLRLRTVLYPVLEFSYGLPLAMILLVGGVRYLDGAIGVGTVVTASLYVLQLTDPLDRVLTYLEQLQRSNASLARIEGVGLITDAADAPSGETPVDDRIEVVDVSHSYVEGRNVLIDVTLSVRPGERLALVGPSGAGKSTLGRLLAGIDAPSTGNITVGGVAVARLGAAELRRRVVLVTQEHHVFLGTLRDNLSLAAPEASDTRLRAALDAVDAHWVDELPDGLDTRLDTPGAALDAARSQQIALARVVLADPRTVILDEATALLDPSTARQAERSLAAVLAGRTVIAIAHRLHTAHDADRVAVLEGGRITELGSHDDLLDAGGPYAALWRSWHGPAARRAATAGRPDDHGRNS</sequence>
<name>A0A221W415_9PSEU</name>
<evidence type="ECO:0000256" key="4">
    <source>
        <dbReference type="ARBA" id="ARBA00022519"/>
    </source>
</evidence>
<dbReference type="RefSeq" id="WP_093941752.1">
    <property type="nucleotide sequence ID" value="NZ_CP022521.1"/>
</dbReference>
<keyword evidence="5" id="KW-0812">Transmembrane</keyword>
<dbReference type="GO" id="GO:0005524">
    <property type="term" value="F:ATP binding"/>
    <property type="evidence" value="ECO:0007669"/>
    <property type="project" value="UniProtKB-KW"/>
</dbReference>
<evidence type="ECO:0000256" key="8">
    <source>
        <dbReference type="ARBA" id="ARBA00022989"/>
    </source>
</evidence>
<organism evidence="10 11">
    <name type="scientific">Actinoalloteichus hoggarensis</name>
    <dbReference type="NCBI Taxonomy" id="1470176"/>
    <lineage>
        <taxon>Bacteria</taxon>
        <taxon>Bacillati</taxon>
        <taxon>Actinomycetota</taxon>
        <taxon>Actinomycetes</taxon>
        <taxon>Pseudonocardiales</taxon>
        <taxon>Pseudonocardiaceae</taxon>
        <taxon>Actinoalloteichus</taxon>
    </lineage>
</organism>
<proteinExistence type="predicted"/>
<dbReference type="InterPro" id="IPR003439">
    <property type="entry name" value="ABC_transporter-like_ATP-bd"/>
</dbReference>
<dbReference type="KEGG" id="ahg:AHOG_13915"/>
<dbReference type="InterPro" id="IPR003593">
    <property type="entry name" value="AAA+_ATPase"/>
</dbReference>
<evidence type="ECO:0000313" key="11">
    <source>
        <dbReference type="Proteomes" id="UP000204221"/>
    </source>
</evidence>
<dbReference type="SUPFAM" id="SSF52540">
    <property type="entry name" value="P-loop containing nucleoside triphosphate hydrolases"/>
    <property type="match status" value="1"/>
</dbReference>
<dbReference type="PANTHER" id="PTHR43394:SF1">
    <property type="entry name" value="ATP-BINDING CASSETTE SUB-FAMILY B MEMBER 10, MITOCHONDRIAL"/>
    <property type="match status" value="1"/>
</dbReference>
<evidence type="ECO:0000313" key="10">
    <source>
        <dbReference type="EMBL" id="ASO20426.1"/>
    </source>
</evidence>
<gene>
    <name evidence="10" type="ORF">AHOG_13915</name>
</gene>
<dbReference type="InterPro" id="IPR039421">
    <property type="entry name" value="Type_1_exporter"/>
</dbReference>
<dbReference type="EMBL" id="CP022521">
    <property type="protein sequence ID" value="ASO20426.1"/>
    <property type="molecule type" value="Genomic_DNA"/>
</dbReference>
<dbReference type="SMART" id="SM00382">
    <property type="entry name" value="AAA"/>
    <property type="match status" value="1"/>
</dbReference>
<dbReference type="OrthoDB" id="9806127at2"/>
<dbReference type="InterPro" id="IPR011527">
    <property type="entry name" value="ABC1_TM_dom"/>
</dbReference>
<evidence type="ECO:0000256" key="3">
    <source>
        <dbReference type="ARBA" id="ARBA00022475"/>
    </source>
</evidence>
<dbReference type="Pfam" id="PF00005">
    <property type="entry name" value="ABC_tran"/>
    <property type="match status" value="1"/>
</dbReference>
<dbReference type="GO" id="GO:0016887">
    <property type="term" value="F:ATP hydrolysis activity"/>
    <property type="evidence" value="ECO:0007669"/>
    <property type="project" value="InterPro"/>
</dbReference>
<keyword evidence="4" id="KW-0997">Cell inner membrane</keyword>
<dbReference type="Gene3D" id="3.40.50.300">
    <property type="entry name" value="P-loop containing nucleotide triphosphate hydrolases"/>
    <property type="match status" value="1"/>
</dbReference>
<dbReference type="CDD" id="cd07346">
    <property type="entry name" value="ABC_6TM_exporters"/>
    <property type="match status" value="1"/>
</dbReference>
<keyword evidence="8" id="KW-1133">Transmembrane helix</keyword>
<dbReference type="InterPro" id="IPR036640">
    <property type="entry name" value="ABC1_TM_sf"/>
</dbReference>
<dbReference type="PROSITE" id="PS50929">
    <property type="entry name" value="ABC_TM1F"/>
    <property type="match status" value="1"/>
</dbReference>
<dbReference type="Proteomes" id="UP000204221">
    <property type="component" value="Chromosome"/>
</dbReference>
<dbReference type="GO" id="GO:0005886">
    <property type="term" value="C:plasma membrane"/>
    <property type="evidence" value="ECO:0007669"/>
    <property type="project" value="UniProtKB-SubCell"/>
</dbReference>
<accession>A0A221W415</accession>
<keyword evidence="7 10" id="KW-0067">ATP-binding</keyword>
<dbReference type="Gene3D" id="1.20.1560.10">
    <property type="entry name" value="ABC transporter type 1, transmembrane domain"/>
    <property type="match status" value="1"/>
</dbReference>
<reference evidence="10 11" key="1">
    <citation type="submission" date="2017-07" db="EMBL/GenBank/DDBJ databases">
        <title>Complete genome sequence of Actinoalloteichus hoggarensis DSM 45943, type strain of Actinoalloteichus hoggarensis.</title>
        <authorList>
            <person name="Ruckert C."/>
            <person name="Nouioui I."/>
            <person name="Willmese J."/>
            <person name="van Wezel G."/>
            <person name="Klenk H.-P."/>
            <person name="Kalinowski J."/>
            <person name="Zotchev S.B."/>
        </authorList>
    </citation>
    <scope>NUCLEOTIDE SEQUENCE [LARGE SCALE GENOMIC DNA]</scope>
    <source>
        <strain evidence="10 11">DSM 45943</strain>
    </source>
</reference>
<evidence type="ECO:0000256" key="7">
    <source>
        <dbReference type="ARBA" id="ARBA00022840"/>
    </source>
</evidence>
<dbReference type="SUPFAM" id="SSF90123">
    <property type="entry name" value="ABC transporter transmembrane region"/>
    <property type="match status" value="1"/>
</dbReference>
<evidence type="ECO:0000256" key="6">
    <source>
        <dbReference type="ARBA" id="ARBA00022741"/>
    </source>
</evidence>
<keyword evidence="6" id="KW-0547">Nucleotide-binding</keyword>
<comment type="subcellular location">
    <subcellularLocation>
        <location evidence="1">Cell membrane</location>
        <topology evidence="1">Multi-pass membrane protein</topology>
    </subcellularLocation>
</comment>
<evidence type="ECO:0000256" key="1">
    <source>
        <dbReference type="ARBA" id="ARBA00004651"/>
    </source>
</evidence>
<dbReference type="PANTHER" id="PTHR43394">
    <property type="entry name" value="ATP-DEPENDENT PERMEASE MDL1, MITOCHONDRIAL"/>
    <property type="match status" value="1"/>
</dbReference>
<dbReference type="InterPro" id="IPR027417">
    <property type="entry name" value="P-loop_NTPase"/>
</dbReference>
<keyword evidence="9" id="KW-0472">Membrane</keyword>
<dbReference type="Pfam" id="PF00664">
    <property type="entry name" value="ABC_membrane"/>
    <property type="match status" value="1"/>
</dbReference>
<keyword evidence="2" id="KW-0813">Transport</keyword>
<dbReference type="PROSITE" id="PS50893">
    <property type="entry name" value="ABC_TRANSPORTER_2"/>
    <property type="match status" value="1"/>
</dbReference>
<evidence type="ECO:0000256" key="2">
    <source>
        <dbReference type="ARBA" id="ARBA00022448"/>
    </source>
</evidence>
<dbReference type="FunFam" id="3.40.50.300:FF:001001">
    <property type="entry name" value="Multidrug ABC transporter ATP-binding protein"/>
    <property type="match status" value="1"/>
</dbReference>
<protein>
    <submittedName>
        <fullName evidence="10">Putative ABC transporter ATP-binding protein</fullName>
    </submittedName>
</protein>
<keyword evidence="11" id="KW-1185">Reference proteome</keyword>
<keyword evidence="3" id="KW-1003">Cell membrane</keyword>
<evidence type="ECO:0000256" key="9">
    <source>
        <dbReference type="ARBA" id="ARBA00023136"/>
    </source>
</evidence>